<accession>A0A934R7M6</accession>
<keyword evidence="2" id="KW-1185">Reference proteome</keyword>
<evidence type="ECO:0000313" key="2">
    <source>
        <dbReference type="Proteomes" id="UP000658278"/>
    </source>
</evidence>
<gene>
    <name evidence="1" type="ORF">JIN81_00225</name>
</gene>
<proteinExistence type="predicted"/>
<dbReference type="AlphaFoldDB" id="A0A934R7M6"/>
<comment type="caution">
    <text evidence="1">The sequence shown here is derived from an EMBL/GenBank/DDBJ whole genome shotgun (WGS) entry which is preliminary data.</text>
</comment>
<organism evidence="1 2">
    <name type="scientific">Haloferula rosea</name>
    <dbReference type="NCBI Taxonomy" id="490093"/>
    <lineage>
        <taxon>Bacteria</taxon>
        <taxon>Pseudomonadati</taxon>
        <taxon>Verrucomicrobiota</taxon>
        <taxon>Verrucomicrobiia</taxon>
        <taxon>Verrucomicrobiales</taxon>
        <taxon>Verrucomicrobiaceae</taxon>
        <taxon>Haloferula</taxon>
    </lineage>
</organism>
<dbReference type="Pfam" id="PF13692">
    <property type="entry name" value="Glyco_trans_1_4"/>
    <property type="match status" value="1"/>
</dbReference>
<dbReference type="Proteomes" id="UP000658278">
    <property type="component" value="Unassembled WGS sequence"/>
</dbReference>
<dbReference type="SUPFAM" id="SSF53756">
    <property type="entry name" value="UDP-Glycosyltransferase/glycogen phosphorylase"/>
    <property type="match status" value="1"/>
</dbReference>
<evidence type="ECO:0000313" key="1">
    <source>
        <dbReference type="EMBL" id="MBK1825428.1"/>
    </source>
</evidence>
<dbReference type="EMBL" id="JAENII010000001">
    <property type="protein sequence ID" value="MBK1825428.1"/>
    <property type="molecule type" value="Genomic_DNA"/>
</dbReference>
<protein>
    <submittedName>
        <fullName evidence="1">Glycosyltransferase</fullName>
    </submittedName>
</protein>
<sequence length="389" mass="42842">MKSYLWITRQDPRPADSGELIYTLGLIRALAATGEVRLTVLGHRAGDSESDIEGVSWDLPSSIASKSPLSLLSRLPSDAHRLADPRIRDTLRWHIGSATFDGIIIDQAANAWALDDLPEDLPVFYVSHNHEAIVRTEIAGSQEGALPLRLALRFDASKYAALERRLCATAKVISAITPRDESHYRDDFPDKHYCQLPPGFEGEIPSSPERPITEETPRRVVLAGTFEWIAKRRNLEAFLHDAESLFEPAGIEFHVVGKAKPDYFESLSQRHPWARFIPNVPSMAPHLRDARIGLIPEALGGGFKLKALDYIFHGLPLASIGSALSGLPLTPGANVIAAGTTRELASQIATRIDDLEHLNHLAESALARCQKAFDWADRGRTLAAALRKL</sequence>
<name>A0A934R7M6_9BACT</name>
<dbReference type="RefSeq" id="WP_200275015.1">
    <property type="nucleotide sequence ID" value="NZ_JAENII010000001.1"/>
</dbReference>
<reference evidence="1" key="1">
    <citation type="submission" date="2021-01" db="EMBL/GenBank/DDBJ databases">
        <title>Modified the classification status of verrucomicrobia.</title>
        <authorList>
            <person name="Feng X."/>
        </authorList>
    </citation>
    <scope>NUCLEOTIDE SEQUENCE</scope>
    <source>
        <strain evidence="1">KCTC 22201</strain>
    </source>
</reference>
<dbReference type="Gene3D" id="3.40.50.2000">
    <property type="entry name" value="Glycogen Phosphorylase B"/>
    <property type="match status" value="1"/>
</dbReference>